<sequence length="138" mass="15122">MPPKKKRSGAVHAPETAESNGSNPPQVRASRQKPRSQRIANRRGGAIPRERVQENPIAEGAQADLATEMRGMTQTLNAVLQALTNPNRGEAVPPNAPNPQPQRIHQLFGDQEPPIEKYLKMRRKLLGLLSVLKNGLSS</sequence>
<evidence type="ECO:0000256" key="1">
    <source>
        <dbReference type="SAM" id="MobiDB-lite"/>
    </source>
</evidence>
<name>A0ABU6UKC9_9FABA</name>
<organism evidence="2 3">
    <name type="scientific">Stylosanthes scabra</name>
    <dbReference type="NCBI Taxonomy" id="79078"/>
    <lineage>
        <taxon>Eukaryota</taxon>
        <taxon>Viridiplantae</taxon>
        <taxon>Streptophyta</taxon>
        <taxon>Embryophyta</taxon>
        <taxon>Tracheophyta</taxon>
        <taxon>Spermatophyta</taxon>
        <taxon>Magnoliopsida</taxon>
        <taxon>eudicotyledons</taxon>
        <taxon>Gunneridae</taxon>
        <taxon>Pentapetalae</taxon>
        <taxon>rosids</taxon>
        <taxon>fabids</taxon>
        <taxon>Fabales</taxon>
        <taxon>Fabaceae</taxon>
        <taxon>Papilionoideae</taxon>
        <taxon>50 kb inversion clade</taxon>
        <taxon>dalbergioids sensu lato</taxon>
        <taxon>Dalbergieae</taxon>
        <taxon>Pterocarpus clade</taxon>
        <taxon>Stylosanthes</taxon>
    </lineage>
</organism>
<keyword evidence="3" id="KW-1185">Reference proteome</keyword>
<protein>
    <submittedName>
        <fullName evidence="2">Uncharacterized protein</fullName>
    </submittedName>
</protein>
<dbReference type="Proteomes" id="UP001341840">
    <property type="component" value="Unassembled WGS sequence"/>
</dbReference>
<evidence type="ECO:0000313" key="3">
    <source>
        <dbReference type="Proteomes" id="UP001341840"/>
    </source>
</evidence>
<evidence type="ECO:0000313" key="2">
    <source>
        <dbReference type="EMBL" id="MED6161539.1"/>
    </source>
</evidence>
<comment type="caution">
    <text evidence="2">The sequence shown here is derived from an EMBL/GenBank/DDBJ whole genome shotgun (WGS) entry which is preliminary data.</text>
</comment>
<dbReference type="EMBL" id="JASCZI010121391">
    <property type="protein sequence ID" value="MED6161539.1"/>
    <property type="molecule type" value="Genomic_DNA"/>
</dbReference>
<reference evidence="2 3" key="1">
    <citation type="journal article" date="2023" name="Plants (Basel)">
        <title>Bridging the Gap: Combining Genomics and Transcriptomics Approaches to Understand Stylosanthes scabra, an Orphan Legume from the Brazilian Caatinga.</title>
        <authorList>
            <person name="Ferreira-Neto J.R.C."/>
            <person name="da Silva M.D."/>
            <person name="Binneck E."/>
            <person name="de Melo N.F."/>
            <person name="da Silva R.H."/>
            <person name="de Melo A.L.T.M."/>
            <person name="Pandolfi V."/>
            <person name="Bustamante F.O."/>
            <person name="Brasileiro-Vidal A.C."/>
            <person name="Benko-Iseppon A.M."/>
        </authorList>
    </citation>
    <scope>NUCLEOTIDE SEQUENCE [LARGE SCALE GENOMIC DNA]</scope>
    <source>
        <tissue evidence="2">Leaves</tissue>
    </source>
</reference>
<feature type="region of interest" description="Disordered" evidence="1">
    <location>
        <begin position="1"/>
        <end position="57"/>
    </location>
</feature>
<accession>A0ABU6UKC9</accession>
<gene>
    <name evidence="2" type="ORF">PIB30_061670</name>
</gene>
<feature type="region of interest" description="Disordered" evidence="1">
    <location>
        <begin position="86"/>
        <end position="106"/>
    </location>
</feature>
<proteinExistence type="predicted"/>